<protein>
    <submittedName>
        <fullName evidence="1">Uncharacterized protein</fullName>
    </submittedName>
</protein>
<organism evidence="1">
    <name type="scientific">Anguilla anguilla</name>
    <name type="common">European freshwater eel</name>
    <name type="synonym">Muraena anguilla</name>
    <dbReference type="NCBI Taxonomy" id="7936"/>
    <lineage>
        <taxon>Eukaryota</taxon>
        <taxon>Metazoa</taxon>
        <taxon>Chordata</taxon>
        <taxon>Craniata</taxon>
        <taxon>Vertebrata</taxon>
        <taxon>Euteleostomi</taxon>
        <taxon>Actinopterygii</taxon>
        <taxon>Neopterygii</taxon>
        <taxon>Teleostei</taxon>
        <taxon>Anguilliformes</taxon>
        <taxon>Anguillidae</taxon>
        <taxon>Anguilla</taxon>
    </lineage>
</organism>
<name>A0A0E9T4J2_ANGAN</name>
<proteinExistence type="predicted"/>
<reference evidence="1" key="2">
    <citation type="journal article" date="2015" name="Fish Shellfish Immunol.">
        <title>Early steps in the European eel (Anguilla anguilla)-Vibrio vulnificus interaction in the gills: Role of the RtxA13 toxin.</title>
        <authorList>
            <person name="Callol A."/>
            <person name="Pajuelo D."/>
            <person name="Ebbesson L."/>
            <person name="Teles M."/>
            <person name="MacKenzie S."/>
            <person name="Amaro C."/>
        </authorList>
    </citation>
    <scope>NUCLEOTIDE SEQUENCE</scope>
</reference>
<accession>A0A0E9T4J2</accession>
<sequence length="15" mass="1586">MNLNGPICAHTLQSS</sequence>
<reference evidence="1" key="1">
    <citation type="submission" date="2014-11" db="EMBL/GenBank/DDBJ databases">
        <authorList>
            <person name="Amaro Gonzalez C."/>
        </authorList>
    </citation>
    <scope>NUCLEOTIDE SEQUENCE</scope>
</reference>
<evidence type="ECO:0000313" key="1">
    <source>
        <dbReference type="EMBL" id="JAH48601.1"/>
    </source>
</evidence>
<dbReference type="EMBL" id="GBXM01059976">
    <property type="protein sequence ID" value="JAH48601.1"/>
    <property type="molecule type" value="Transcribed_RNA"/>
</dbReference>